<dbReference type="EMBL" id="FPHD01000021">
    <property type="protein sequence ID" value="SFV53133.1"/>
    <property type="molecule type" value="Genomic_DNA"/>
</dbReference>
<protein>
    <submittedName>
        <fullName evidence="2">Uncharacterized protein</fullName>
    </submittedName>
</protein>
<proteinExistence type="predicted"/>
<name>A0A1W1BI02_9ZZZZ</name>
<dbReference type="Pfam" id="PF14591">
    <property type="entry name" value="AF0941-like"/>
    <property type="match status" value="1"/>
</dbReference>
<evidence type="ECO:0000313" key="2">
    <source>
        <dbReference type="EMBL" id="SFV53133.1"/>
    </source>
</evidence>
<keyword evidence="1" id="KW-0175">Coiled coil</keyword>
<dbReference type="InterPro" id="IPR013502">
    <property type="entry name" value="Uncharacterised_AF0941"/>
</dbReference>
<evidence type="ECO:0000256" key="1">
    <source>
        <dbReference type="SAM" id="Coils"/>
    </source>
</evidence>
<feature type="coiled-coil region" evidence="1">
    <location>
        <begin position="30"/>
        <end position="84"/>
    </location>
</feature>
<gene>
    <name evidence="2" type="ORF">MNB_SV-8-8</name>
</gene>
<organism evidence="2">
    <name type="scientific">hydrothermal vent metagenome</name>
    <dbReference type="NCBI Taxonomy" id="652676"/>
    <lineage>
        <taxon>unclassified sequences</taxon>
        <taxon>metagenomes</taxon>
        <taxon>ecological metagenomes</taxon>
    </lineage>
</organism>
<sequence>MTNADKLKNLLELEIIPDLEAAIDDLFAAIDKSKNASKEQKEDLEEMREMRTECFAIVEELKRDELEEDEIEELLAELVEMKTEEE</sequence>
<accession>A0A1W1BI02</accession>
<reference evidence="2" key="1">
    <citation type="submission" date="2016-10" db="EMBL/GenBank/DDBJ databases">
        <authorList>
            <person name="de Groot N.N."/>
        </authorList>
    </citation>
    <scope>NUCLEOTIDE SEQUENCE</scope>
</reference>
<dbReference type="AlphaFoldDB" id="A0A1W1BI02"/>